<feature type="compositionally biased region" description="Basic and acidic residues" evidence="1">
    <location>
        <begin position="209"/>
        <end position="223"/>
    </location>
</feature>
<feature type="region of interest" description="Disordered" evidence="1">
    <location>
        <begin position="489"/>
        <end position="587"/>
    </location>
</feature>
<feature type="compositionally biased region" description="Basic and acidic residues" evidence="1">
    <location>
        <begin position="489"/>
        <end position="505"/>
    </location>
</feature>
<reference evidence="3" key="1">
    <citation type="submission" date="2017-05" db="EMBL/GenBank/DDBJ databases">
        <authorList>
            <person name="Song R."/>
            <person name="Chenine A.L."/>
            <person name="Ruprecht R.M."/>
        </authorList>
    </citation>
    <scope>NUCLEOTIDE SEQUENCE [LARGE SCALE GENOMIC DNA]</scope>
</reference>
<feature type="region of interest" description="Disordered" evidence="1">
    <location>
        <begin position="600"/>
        <end position="620"/>
    </location>
</feature>
<feature type="compositionally biased region" description="Polar residues" evidence="1">
    <location>
        <begin position="416"/>
        <end position="427"/>
    </location>
</feature>
<feature type="region of interest" description="Disordered" evidence="1">
    <location>
        <begin position="247"/>
        <end position="332"/>
    </location>
</feature>
<feature type="region of interest" description="Disordered" evidence="1">
    <location>
        <begin position="106"/>
        <end position="228"/>
    </location>
</feature>
<dbReference type="EMBL" id="LT854253">
    <property type="protein sequence ID" value="SMR42259.1"/>
    <property type="molecule type" value="Genomic_DNA"/>
</dbReference>
<evidence type="ECO:0000313" key="2">
    <source>
        <dbReference type="EMBL" id="SMR42259.1"/>
    </source>
</evidence>
<feature type="compositionally biased region" description="Low complexity" evidence="1">
    <location>
        <begin position="564"/>
        <end position="580"/>
    </location>
</feature>
<accession>A0A2H1FLT6</accession>
<gene>
    <name evidence="2" type="ORF">ZT1E4_G1037</name>
</gene>
<sequence length="657" mass="71480">MSFGSPAKLERIERHLSRQRGAGVRSLATSFGFSLGLPAATVLQDASSEGPAAKRRKLSNVCNGLVIPTAATKEQGSEKAELMLHNECEQNAPTTTKLKARRRFEAMDDERKAAPQQQDLDDSFTKTAKKRGRSKKGEIAVKTAPVKATKKPTKARTKRKAKEDVPEERHDVEKSTDVGVEKPVRRPRRQAATSAMAKVTEGFVEEAAPIDKKRREPEPEKVVKRGRKKAVPVIAVQEVVEVAADTQEAATIHEKRRRPEPEPEKVVKREQNKAVPVTAQKVVAVSVDNQDGEPSDRSHETGDERPAKRSRKKGAAILKPDEPVTSNPAHADAMGIEPVASIASRNSANFGKPIASSKAVSKLQVKDGTIFEPADMDEEPKIKKQRRKAKAEASPSTLAPNSTSHKSVRKPLGETHANTAMRSTSPKKMSKSPAKHEDEVKEYVSVPKSHGTSPAKAHTVFDAPVKKRKAAKPFTDPILLQDIAVDKEDFGAKTKAREKDERLAEEALQEETVLTNPSRSVKSARAAAVSSKPPTSGPELGPLEMLPAQEHTNLQPLSKKKPAKATSSKTRSRAAQPPAVADDDDNVDWLLTAPGDVTRLSRSQRTKKQKIAARAPSSRSKMAIDEDMDLDDLLSNIATFAGAMATGKSQKSTRRAM</sequence>
<feature type="compositionally biased region" description="Basic and acidic residues" evidence="1">
    <location>
        <begin position="294"/>
        <end position="307"/>
    </location>
</feature>
<protein>
    <submittedName>
        <fullName evidence="2">Uncharacterized protein</fullName>
    </submittedName>
</protein>
<dbReference type="Proteomes" id="UP000245764">
    <property type="component" value="Chromosome 1"/>
</dbReference>
<feature type="compositionally biased region" description="Low complexity" evidence="1">
    <location>
        <begin position="518"/>
        <end position="532"/>
    </location>
</feature>
<evidence type="ECO:0000256" key="1">
    <source>
        <dbReference type="SAM" id="MobiDB-lite"/>
    </source>
</evidence>
<name>A0A2H1FLT6_ZYMTR</name>
<feature type="compositionally biased region" description="Basic and acidic residues" evidence="1">
    <location>
        <begin position="251"/>
        <end position="272"/>
    </location>
</feature>
<feature type="compositionally biased region" description="Basic residues" evidence="1">
    <location>
        <begin position="148"/>
        <end position="160"/>
    </location>
</feature>
<proteinExistence type="predicted"/>
<evidence type="ECO:0000313" key="3">
    <source>
        <dbReference type="Proteomes" id="UP000245764"/>
    </source>
</evidence>
<feature type="compositionally biased region" description="Basic residues" evidence="1">
    <location>
        <begin position="602"/>
        <end position="611"/>
    </location>
</feature>
<feature type="compositionally biased region" description="Basic and acidic residues" evidence="1">
    <location>
        <begin position="161"/>
        <end position="184"/>
    </location>
</feature>
<organism evidence="2 3">
    <name type="scientific">Zymoseptoria tritici ST99CH_1E4</name>
    <dbReference type="NCBI Taxonomy" id="1276532"/>
    <lineage>
        <taxon>Eukaryota</taxon>
        <taxon>Fungi</taxon>
        <taxon>Dikarya</taxon>
        <taxon>Ascomycota</taxon>
        <taxon>Pezizomycotina</taxon>
        <taxon>Dothideomycetes</taxon>
        <taxon>Dothideomycetidae</taxon>
        <taxon>Mycosphaerellales</taxon>
        <taxon>Mycosphaerellaceae</taxon>
        <taxon>Zymoseptoria</taxon>
    </lineage>
</organism>
<feature type="compositionally biased region" description="Polar residues" evidence="1">
    <location>
        <begin position="394"/>
        <end position="405"/>
    </location>
</feature>
<dbReference type="AlphaFoldDB" id="A0A2H1FLT6"/>
<feature type="region of interest" description="Disordered" evidence="1">
    <location>
        <begin position="370"/>
        <end position="460"/>
    </location>
</feature>